<dbReference type="GO" id="GO:0030496">
    <property type="term" value="C:midbody"/>
    <property type="evidence" value="ECO:0007669"/>
    <property type="project" value="TreeGrafter"/>
</dbReference>
<dbReference type="PANTHER" id="PTHR46199">
    <property type="entry name" value="RAC GTPASE-ACTIVATING PROTEIN 1"/>
    <property type="match status" value="1"/>
</dbReference>
<sequence>MGVNSRARGAADLKHYQGEDDYGKFRGKTHDPHRPHRKLARETIETEEDFLGYVGRSEKEVRRSWSQSERQAAELRALVEEQRSRAAMFDKKADVMRQLLGQEMERRRAYESQVAELENVSQNLRDILRQDVDMPVSDEQRLHYRSFSRHDTATDRYNYQSTRDASIHRRHSTPSKKPTTNDDFVDRWNEENFAAQQKKKAEQPEKRERDRKEKIRSVKVISDRTSGEFATKPVKMKEGDVEIIITTNMRIPEDGPVEAVSTFKTIPGKRVSFAEKMPEEEEEEDARRNLFSVWDEPDNRSRRGHNESELESLRCHISPAHSSSEDLSPDASRRAQWKTRLEQDRQQRVHFYAEKCFLKAGTCLACKQGIAFGNTERVCVVCQRACHAKCAESGSAGPCVPTSANSLDGKQKEIEISHHRGGNTGAGDYRRDDPGTTAARPHDVYDGMGAGRNPTAMEGGSGSRCPVKAKKSLFNKVMSCLKPSGSAVKVQCGKSRSGAEIAERSAGHILGTEV</sequence>
<keyword evidence="2" id="KW-0862">Zinc</keyword>
<feature type="compositionally biased region" description="Basic and acidic residues" evidence="4">
    <location>
        <begin position="9"/>
        <end position="32"/>
    </location>
</feature>
<feature type="region of interest" description="Disordered" evidence="4">
    <location>
        <begin position="319"/>
        <end position="338"/>
    </location>
</feature>
<feature type="domain" description="Phorbol-ester/DAG-type" evidence="5">
    <location>
        <begin position="349"/>
        <end position="399"/>
    </location>
</feature>
<dbReference type="Proteomes" id="UP000192578">
    <property type="component" value="Unassembled WGS sequence"/>
</dbReference>
<dbReference type="PROSITE" id="PS00479">
    <property type="entry name" value="ZF_DAG_PE_1"/>
    <property type="match status" value="1"/>
</dbReference>
<dbReference type="GO" id="GO:0007266">
    <property type="term" value="P:Rho protein signal transduction"/>
    <property type="evidence" value="ECO:0007669"/>
    <property type="project" value="TreeGrafter"/>
</dbReference>
<evidence type="ECO:0000313" key="7">
    <source>
        <dbReference type="Proteomes" id="UP000192578"/>
    </source>
</evidence>
<dbReference type="EMBL" id="MTYJ01000264">
    <property type="protein sequence ID" value="OWA52354.1"/>
    <property type="molecule type" value="Genomic_DNA"/>
</dbReference>
<evidence type="ECO:0000313" key="6">
    <source>
        <dbReference type="EMBL" id="OWA52354.1"/>
    </source>
</evidence>
<dbReference type="CDD" id="cd20821">
    <property type="entry name" value="C1_MgcRacGAP"/>
    <property type="match status" value="1"/>
</dbReference>
<proteinExistence type="predicted"/>
<accession>A0A9X6RLK4</accession>
<dbReference type="InterPro" id="IPR046349">
    <property type="entry name" value="C1-like_sf"/>
</dbReference>
<feature type="coiled-coil region" evidence="3">
    <location>
        <begin position="100"/>
        <end position="130"/>
    </location>
</feature>
<keyword evidence="7" id="KW-1185">Reference proteome</keyword>
<feature type="region of interest" description="Disordered" evidence="4">
    <location>
        <begin position="1"/>
        <end position="36"/>
    </location>
</feature>
<dbReference type="GO" id="GO:0032154">
    <property type="term" value="C:cleavage furrow"/>
    <property type="evidence" value="ECO:0007669"/>
    <property type="project" value="TreeGrafter"/>
</dbReference>
<dbReference type="AlphaFoldDB" id="A0A9X6RLK4"/>
<organism evidence="6 7">
    <name type="scientific">Hypsibius exemplaris</name>
    <name type="common">Freshwater tardigrade</name>
    <dbReference type="NCBI Taxonomy" id="2072580"/>
    <lineage>
        <taxon>Eukaryota</taxon>
        <taxon>Metazoa</taxon>
        <taxon>Ecdysozoa</taxon>
        <taxon>Tardigrada</taxon>
        <taxon>Eutardigrada</taxon>
        <taxon>Parachela</taxon>
        <taxon>Hypsibioidea</taxon>
        <taxon>Hypsibiidae</taxon>
        <taxon>Hypsibius</taxon>
    </lineage>
</organism>
<comment type="caution">
    <text evidence="6">The sequence shown here is derived from an EMBL/GenBank/DDBJ whole genome shotgun (WGS) entry which is preliminary data.</text>
</comment>
<name>A0A9X6RLK4_HYPEX</name>
<keyword evidence="1" id="KW-0479">Metal-binding</keyword>
<feature type="compositionally biased region" description="Basic and acidic residues" evidence="4">
    <location>
        <begin position="199"/>
        <end position="214"/>
    </location>
</feature>
<dbReference type="GO" id="GO:0000281">
    <property type="term" value="P:mitotic cytokinesis"/>
    <property type="evidence" value="ECO:0007669"/>
    <property type="project" value="TreeGrafter"/>
</dbReference>
<feature type="region of interest" description="Disordered" evidence="4">
    <location>
        <begin position="153"/>
        <end position="214"/>
    </location>
</feature>
<evidence type="ECO:0000256" key="3">
    <source>
        <dbReference type="SAM" id="Coils"/>
    </source>
</evidence>
<evidence type="ECO:0000259" key="5">
    <source>
        <dbReference type="PROSITE" id="PS50081"/>
    </source>
</evidence>
<feature type="compositionally biased region" description="Polar residues" evidence="4">
    <location>
        <begin position="155"/>
        <end position="164"/>
    </location>
</feature>
<gene>
    <name evidence="6" type="ORF">BV898_16809</name>
</gene>
<keyword evidence="3" id="KW-0175">Coiled coil</keyword>
<dbReference type="PANTHER" id="PTHR46199:SF3">
    <property type="entry name" value="RAC GTPASE-ACTIVATING PROTEIN 1"/>
    <property type="match status" value="1"/>
</dbReference>
<dbReference type="GO" id="GO:0005096">
    <property type="term" value="F:GTPase activator activity"/>
    <property type="evidence" value="ECO:0007669"/>
    <property type="project" value="TreeGrafter"/>
</dbReference>
<dbReference type="InterPro" id="IPR002219">
    <property type="entry name" value="PKC_DAG/PE"/>
</dbReference>
<dbReference type="PROSITE" id="PS50081">
    <property type="entry name" value="ZF_DAG_PE_2"/>
    <property type="match status" value="1"/>
</dbReference>
<dbReference type="GO" id="GO:0046872">
    <property type="term" value="F:metal ion binding"/>
    <property type="evidence" value="ECO:0007669"/>
    <property type="project" value="UniProtKB-KW"/>
</dbReference>
<dbReference type="GO" id="GO:0005634">
    <property type="term" value="C:nucleus"/>
    <property type="evidence" value="ECO:0007669"/>
    <property type="project" value="TreeGrafter"/>
</dbReference>
<dbReference type="SUPFAM" id="SSF57889">
    <property type="entry name" value="Cysteine-rich domain"/>
    <property type="match status" value="1"/>
</dbReference>
<reference evidence="7" key="1">
    <citation type="submission" date="2017-01" db="EMBL/GenBank/DDBJ databases">
        <title>Comparative genomics of anhydrobiosis in the tardigrade Hypsibius dujardini.</title>
        <authorList>
            <person name="Yoshida Y."/>
            <person name="Koutsovoulos G."/>
            <person name="Laetsch D."/>
            <person name="Stevens L."/>
            <person name="Kumar S."/>
            <person name="Horikawa D."/>
            <person name="Ishino K."/>
            <person name="Komine S."/>
            <person name="Tomita M."/>
            <person name="Blaxter M."/>
            <person name="Arakawa K."/>
        </authorList>
    </citation>
    <scope>NUCLEOTIDE SEQUENCE [LARGE SCALE GENOMIC DNA]</scope>
    <source>
        <strain evidence="7">Z151</strain>
    </source>
</reference>
<evidence type="ECO:0000256" key="2">
    <source>
        <dbReference type="ARBA" id="ARBA00022833"/>
    </source>
</evidence>
<dbReference type="GO" id="GO:0097149">
    <property type="term" value="C:centralspindlin complex"/>
    <property type="evidence" value="ECO:0007669"/>
    <property type="project" value="TreeGrafter"/>
</dbReference>
<dbReference type="GO" id="GO:0051256">
    <property type="term" value="P:mitotic spindle midzone assembly"/>
    <property type="evidence" value="ECO:0007669"/>
    <property type="project" value="TreeGrafter"/>
</dbReference>
<feature type="region of interest" description="Disordered" evidence="4">
    <location>
        <begin position="418"/>
        <end position="464"/>
    </location>
</feature>
<protein>
    <recommendedName>
        <fullName evidence="5">Phorbol-ester/DAG-type domain-containing protein</fullName>
    </recommendedName>
</protein>
<evidence type="ECO:0000256" key="4">
    <source>
        <dbReference type="SAM" id="MobiDB-lite"/>
    </source>
</evidence>
<evidence type="ECO:0000256" key="1">
    <source>
        <dbReference type="ARBA" id="ARBA00022723"/>
    </source>
</evidence>
<dbReference type="GO" id="GO:0051233">
    <property type="term" value="C:spindle midzone"/>
    <property type="evidence" value="ECO:0007669"/>
    <property type="project" value="TreeGrafter"/>
</dbReference>
<feature type="compositionally biased region" description="Basic and acidic residues" evidence="4">
    <location>
        <begin position="428"/>
        <end position="445"/>
    </location>
</feature>